<dbReference type="PRINTS" id="PR00080">
    <property type="entry name" value="SDRFAMILY"/>
</dbReference>
<dbReference type="EMBL" id="BAAANK010000004">
    <property type="protein sequence ID" value="GAA1834342.1"/>
    <property type="molecule type" value="Genomic_DNA"/>
</dbReference>
<dbReference type="Pfam" id="PF00106">
    <property type="entry name" value="adh_short"/>
    <property type="match status" value="1"/>
</dbReference>
<reference evidence="3 4" key="1">
    <citation type="journal article" date="2019" name="Int. J. Syst. Evol. Microbiol.">
        <title>The Global Catalogue of Microorganisms (GCM) 10K type strain sequencing project: providing services to taxonomists for standard genome sequencing and annotation.</title>
        <authorList>
            <consortium name="The Broad Institute Genomics Platform"/>
            <consortium name="The Broad Institute Genome Sequencing Center for Infectious Disease"/>
            <person name="Wu L."/>
            <person name="Ma J."/>
        </authorList>
    </citation>
    <scope>NUCLEOTIDE SEQUENCE [LARGE SCALE GENOMIC DNA]</scope>
    <source>
        <strain evidence="3 4">JCM 14323</strain>
    </source>
</reference>
<sequence length="301" mass="32233">MAATDRMPTIVITGATSGLGRLAAIRLAEQGARLAITARSAERAADARAEILAAAPEAEVDVFLVDLTRTAEVRDAGRAIAARYERVDVLVNNAGVHAFAQRVTPDGLPEMVAVNYLAPWLLTRELRPSLARAGGARVVNVASEASRRHGVLVLPDDLTDTAPFTARGSSPLYGKSKLLDIMFTLELARRLEGTGVTANCVDPGFNVTGLGRELGFAAPLERLLTRLRIGDPRRGADLIVRLATDDAFAGRSGGYYGVRGARALAPVHPADDREWRARLWDETERLLDRVGVVTGDPPSAR</sequence>
<evidence type="ECO:0000313" key="4">
    <source>
        <dbReference type="Proteomes" id="UP001501746"/>
    </source>
</evidence>
<comment type="caution">
    <text evidence="3">The sequence shown here is derived from an EMBL/GenBank/DDBJ whole genome shotgun (WGS) entry which is preliminary data.</text>
</comment>
<keyword evidence="4" id="KW-1185">Reference proteome</keyword>
<dbReference type="Gene3D" id="3.40.50.720">
    <property type="entry name" value="NAD(P)-binding Rossmann-like Domain"/>
    <property type="match status" value="1"/>
</dbReference>
<evidence type="ECO:0000256" key="1">
    <source>
        <dbReference type="ARBA" id="ARBA00023002"/>
    </source>
</evidence>
<name>A0ABN2MPI9_9MICO</name>
<protein>
    <submittedName>
        <fullName evidence="3">SDR family NAD(P)-dependent oxidoreductase</fullName>
    </submittedName>
</protein>
<dbReference type="SUPFAM" id="SSF51735">
    <property type="entry name" value="NAD(P)-binding Rossmann-fold domains"/>
    <property type="match status" value="1"/>
</dbReference>
<dbReference type="PANTHER" id="PTHR43157:SF31">
    <property type="entry name" value="PHOSPHATIDYLINOSITOL-GLYCAN BIOSYNTHESIS CLASS F PROTEIN"/>
    <property type="match status" value="1"/>
</dbReference>
<keyword evidence="1" id="KW-0560">Oxidoreductase</keyword>
<organism evidence="3 4">
    <name type="scientific">Agromyces salentinus</name>
    <dbReference type="NCBI Taxonomy" id="269421"/>
    <lineage>
        <taxon>Bacteria</taxon>
        <taxon>Bacillati</taxon>
        <taxon>Actinomycetota</taxon>
        <taxon>Actinomycetes</taxon>
        <taxon>Micrococcales</taxon>
        <taxon>Microbacteriaceae</taxon>
        <taxon>Agromyces</taxon>
    </lineage>
</organism>
<proteinExistence type="inferred from homology"/>
<evidence type="ECO:0000313" key="3">
    <source>
        <dbReference type="EMBL" id="GAA1834342.1"/>
    </source>
</evidence>
<dbReference type="Proteomes" id="UP001501746">
    <property type="component" value="Unassembled WGS sequence"/>
</dbReference>
<dbReference type="PANTHER" id="PTHR43157">
    <property type="entry name" value="PHOSPHATIDYLINOSITOL-GLYCAN BIOSYNTHESIS CLASS F PROTEIN-RELATED"/>
    <property type="match status" value="1"/>
</dbReference>
<comment type="similarity">
    <text evidence="2">Belongs to the short-chain dehydrogenases/reductases (SDR) family.</text>
</comment>
<gene>
    <name evidence="3" type="ORF">GCM10009750_18350</name>
</gene>
<dbReference type="RefSeq" id="WP_246205440.1">
    <property type="nucleotide sequence ID" value="NZ_BAAANK010000004.1"/>
</dbReference>
<evidence type="ECO:0000256" key="2">
    <source>
        <dbReference type="RuleBase" id="RU000363"/>
    </source>
</evidence>
<dbReference type="InterPro" id="IPR002347">
    <property type="entry name" value="SDR_fam"/>
</dbReference>
<accession>A0ABN2MPI9</accession>
<dbReference type="InterPro" id="IPR036291">
    <property type="entry name" value="NAD(P)-bd_dom_sf"/>
</dbReference>
<dbReference type="PRINTS" id="PR00081">
    <property type="entry name" value="GDHRDH"/>
</dbReference>